<dbReference type="InterPro" id="IPR049261">
    <property type="entry name" value="RecA-like_C"/>
</dbReference>
<name>A0A7J9LP33_GOSSC</name>
<evidence type="ECO:0000256" key="5">
    <source>
        <dbReference type="ARBA" id="ARBA00023172"/>
    </source>
</evidence>
<evidence type="ECO:0000259" key="7">
    <source>
        <dbReference type="PROSITE" id="PS50162"/>
    </source>
</evidence>
<dbReference type="PRINTS" id="PR00142">
    <property type="entry name" value="RECA"/>
</dbReference>
<organism evidence="9 10">
    <name type="scientific">Gossypium schwendimanii</name>
    <name type="common">Cotton</name>
    <dbReference type="NCBI Taxonomy" id="34291"/>
    <lineage>
        <taxon>Eukaryota</taxon>
        <taxon>Viridiplantae</taxon>
        <taxon>Streptophyta</taxon>
        <taxon>Embryophyta</taxon>
        <taxon>Tracheophyta</taxon>
        <taxon>Spermatophyta</taxon>
        <taxon>Magnoliopsida</taxon>
        <taxon>eudicotyledons</taxon>
        <taxon>Gunneridae</taxon>
        <taxon>Pentapetalae</taxon>
        <taxon>rosids</taxon>
        <taxon>malvids</taxon>
        <taxon>Malvales</taxon>
        <taxon>Malvaceae</taxon>
        <taxon>Malvoideae</taxon>
        <taxon>Gossypium</taxon>
    </lineage>
</organism>
<dbReference type="PROSITE" id="PS50163">
    <property type="entry name" value="RECA_3"/>
    <property type="match status" value="1"/>
</dbReference>
<dbReference type="InterPro" id="IPR023400">
    <property type="entry name" value="RecA_C_sf"/>
</dbReference>
<reference evidence="9 10" key="1">
    <citation type="journal article" date="2019" name="Genome Biol. Evol.">
        <title>Insights into the evolution of the New World diploid cottons (Gossypium, subgenus Houzingenia) based on genome sequencing.</title>
        <authorList>
            <person name="Grover C.E."/>
            <person name="Arick M.A. 2nd"/>
            <person name="Thrash A."/>
            <person name="Conover J.L."/>
            <person name="Sanders W.S."/>
            <person name="Peterson D.G."/>
            <person name="Frelichowski J.E."/>
            <person name="Scheffler J.A."/>
            <person name="Scheffler B.E."/>
            <person name="Wendel J.F."/>
        </authorList>
    </citation>
    <scope>NUCLEOTIDE SEQUENCE [LARGE SCALE GENOMIC DNA]</scope>
    <source>
        <strain evidence="9">1</strain>
        <tissue evidence="9">Leaf</tissue>
    </source>
</reference>
<dbReference type="SUPFAM" id="SSF54752">
    <property type="entry name" value="RecA protein, C-terminal domain"/>
    <property type="match status" value="1"/>
</dbReference>
<dbReference type="AlphaFoldDB" id="A0A7J9LP33"/>
<dbReference type="OrthoDB" id="5957327at2759"/>
<dbReference type="PANTHER" id="PTHR45900:SF4">
    <property type="entry name" value="DNA REPAIR PROTEIN RECA HOMOLOG 2, MITOCHONDRIAL"/>
    <property type="match status" value="1"/>
</dbReference>
<keyword evidence="3 6" id="KW-0067">ATP-binding</keyword>
<dbReference type="Proteomes" id="UP000593576">
    <property type="component" value="Unassembled WGS sequence"/>
</dbReference>
<keyword evidence="2 6" id="KW-0547">Nucleotide-binding</keyword>
<evidence type="ECO:0000256" key="2">
    <source>
        <dbReference type="ARBA" id="ARBA00022741"/>
    </source>
</evidence>
<keyword evidence="4" id="KW-0238">DNA-binding</keyword>
<dbReference type="GO" id="GO:0006310">
    <property type="term" value="P:DNA recombination"/>
    <property type="evidence" value="ECO:0007669"/>
    <property type="project" value="UniProtKB-KW"/>
</dbReference>
<dbReference type="InterPro" id="IPR013765">
    <property type="entry name" value="DNA_recomb/repair_RecA"/>
</dbReference>
<keyword evidence="5" id="KW-0233">DNA recombination</keyword>
<evidence type="ECO:0008006" key="11">
    <source>
        <dbReference type="Google" id="ProtNLM"/>
    </source>
</evidence>
<dbReference type="PROSITE" id="PS00321">
    <property type="entry name" value="RECA_1"/>
    <property type="match status" value="1"/>
</dbReference>
<evidence type="ECO:0000256" key="6">
    <source>
        <dbReference type="RuleBase" id="RU003422"/>
    </source>
</evidence>
<evidence type="ECO:0000313" key="10">
    <source>
        <dbReference type="Proteomes" id="UP000593576"/>
    </source>
</evidence>
<dbReference type="GO" id="GO:0005524">
    <property type="term" value="F:ATP binding"/>
    <property type="evidence" value="ECO:0007669"/>
    <property type="project" value="UniProtKB-KW"/>
</dbReference>
<accession>A0A7J9LP33</accession>
<dbReference type="InterPro" id="IPR020587">
    <property type="entry name" value="RecA_monomer-monomer_interface"/>
</dbReference>
<evidence type="ECO:0000313" key="9">
    <source>
        <dbReference type="EMBL" id="MBA0860585.1"/>
    </source>
</evidence>
<comment type="similarity">
    <text evidence="1 6">Belongs to the RecA family.</text>
</comment>
<comment type="caution">
    <text evidence="9">The sequence shown here is derived from an EMBL/GenBank/DDBJ whole genome shotgun (WGS) entry which is preliminary data.</text>
</comment>
<dbReference type="EMBL" id="JABFAF010000007">
    <property type="protein sequence ID" value="MBA0860585.1"/>
    <property type="molecule type" value="Genomic_DNA"/>
</dbReference>
<dbReference type="GO" id="GO:0003697">
    <property type="term" value="F:single-stranded DNA binding"/>
    <property type="evidence" value="ECO:0007669"/>
    <property type="project" value="InterPro"/>
</dbReference>
<dbReference type="Pfam" id="PF00154">
    <property type="entry name" value="RecA_N"/>
    <property type="match status" value="2"/>
</dbReference>
<evidence type="ECO:0000256" key="1">
    <source>
        <dbReference type="ARBA" id="ARBA00009391"/>
    </source>
</evidence>
<dbReference type="GO" id="GO:0140664">
    <property type="term" value="F:ATP-dependent DNA damage sensor activity"/>
    <property type="evidence" value="ECO:0007669"/>
    <property type="project" value="InterPro"/>
</dbReference>
<feature type="domain" description="RecA family profile 1" evidence="7">
    <location>
        <begin position="93"/>
        <end position="287"/>
    </location>
</feature>
<proteinExistence type="inferred from homology"/>
<dbReference type="InterPro" id="IPR020584">
    <property type="entry name" value="DNA_recomb/repair_RecA_CS"/>
</dbReference>
<dbReference type="GO" id="GO:0006281">
    <property type="term" value="P:DNA repair"/>
    <property type="evidence" value="ECO:0007669"/>
    <property type="project" value="InterPro"/>
</dbReference>
<dbReference type="Pfam" id="PF21096">
    <property type="entry name" value="RecA_C"/>
    <property type="match status" value="1"/>
</dbReference>
<dbReference type="InterPro" id="IPR027417">
    <property type="entry name" value="P-loop_NTPase"/>
</dbReference>
<dbReference type="SUPFAM" id="SSF52540">
    <property type="entry name" value="P-loop containing nucleoside triphosphate hydrolases"/>
    <property type="match status" value="1"/>
</dbReference>
<gene>
    <name evidence="9" type="ORF">Goshw_019102</name>
</gene>
<dbReference type="PANTHER" id="PTHR45900">
    <property type="entry name" value="RECA"/>
    <property type="match status" value="1"/>
</dbReference>
<sequence>MAISFNSIVLNAMSRSPRLFPKFTRRDAITFVGASTRHLSSVGDVSEYQFDEFHDDDKEIKKDGALREALSQLAGDFGRESMLSFQRFFRSRHTPVISTGSLKLDLALGIGGLPKGRMVEIYGREASGKTTLALHIIKEAQKRGGFSYIDIVHWDMCNYVAFTLHFFLATPVSGTYLDMGYCAYFDVENAMDPSLAEAIGVNTQNLLISLPDCAENLLCAVDTLTKSGSVDVIVVDSVAALVPQCEIDGSIGDNKRDVQARIMTQALRKISSSLCRSNTLILFLNQVRYNSKQGQAFGHMDEITCGGNALKFYSAIRLRMIRTGLLKNEDKVTGLGVCVQVVKNKLAPVIQKAELGIQFGRGFCRESEVLELACEYGIINKEGSNYYIEGRIFSGKQEAERYLAEKDGVLENIAMDLRTILFERKM</sequence>
<dbReference type="PROSITE" id="PS50162">
    <property type="entry name" value="RECA_2"/>
    <property type="match status" value="1"/>
</dbReference>
<keyword evidence="10" id="KW-1185">Reference proteome</keyword>
<evidence type="ECO:0000256" key="4">
    <source>
        <dbReference type="ARBA" id="ARBA00023125"/>
    </source>
</evidence>
<dbReference type="Gene3D" id="3.40.50.300">
    <property type="entry name" value="P-loop containing nucleotide triphosphate hydrolases"/>
    <property type="match status" value="2"/>
</dbReference>
<dbReference type="InterPro" id="IPR049428">
    <property type="entry name" value="RecA-like_N"/>
</dbReference>
<feature type="domain" description="RecA family profile 2" evidence="8">
    <location>
        <begin position="294"/>
        <end position="368"/>
    </location>
</feature>
<evidence type="ECO:0000256" key="3">
    <source>
        <dbReference type="ARBA" id="ARBA00022840"/>
    </source>
</evidence>
<evidence type="ECO:0000259" key="8">
    <source>
        <dbReference type="PROSITE" id="PS50163"/>
    </source>
</evidence>
<dbReference type="CDD" id="cd00983">
    <property type="entry name" value="RecA"/>
    <property type="match status" value="1"/>
</dbReference>
<dbReference type="InterPro" id="IPR020588">
    <property type="entry name" value="RecA_ATP-bd"/>
</dbReference>
<protein>
    <recommendedName>
        <fullName evidence="11">RecA family profile 2 domain-containing protein</fullName>
    </recommendedName>
</protein>